<dbReference type="PROSITE" id="PS51767">
    <property type="entry name" value="PEPTIDASE_A1"/>
    <property type="match status" value="1"/>
</dbReference>
<evidence type="ECO:0000259" key="2">
    <source>
        <dbReference type="PROSITE" id="PS51767"/>
    </source>
</evidence>
<evidence type="ECO:0000256" key="1">
    <source>
        <dbReference type="ARBA" id="ARBA00007447"/>
    </source>
</evidence>
<evidence type="ECO:0000313" key="3">
    <source>
        <dbReference type="EMBL" id="KAK3222477.1"/>
    </source>
</evidence>
<comment type="caution">
    <text evidence="3">The sequence shown here is derived from an EMBL/GenBank/DDBJ whole genome shotgun (WGS) entry which is preliminary data.</text>
</comment>
<name>A0AAE0ARY6_9ROSI</name>
<sequence>MQRDVIRVADVTHRISPTKSYEVENLGTGLVSGISLGFSDYLVRVGVGSPLTYQYLAIDAGNDIIWVQCQPCNRCYKQPDFIFNPATSASYTIVSCGSPACDALLINDRRCHAGKCGYEVNYVDASTARHDPAH</sequence>
<feature type="domain" description="Peptidase A1" evidence="2">
    <location>
        <begin position="41"/>
        <end position="134"/>
    </location>
</feature>
<dbReference type="EMBL" id="JANJYJ010000003">
    <property type="protein sequence ID" value="KAK3222477.1"/>
    <property type="molecule type" value="Genomic_DNA"/>
</dbReference>
<organism evidence="3 4">
    <name type="scientific">Dipteronia sinensis</name>
    <dbReference type="NCBI Taxonomy" id="43782"/>
    <lineage>
        <taxon>Eukaryota</taxon>
        <taxon>Viridiplantae</taxon>
        <taxon>Streptophyta</taxon>
        <taxon>Embryophyta</taxon>
        <taxon>Tracheophyta</taxon>
        <taxon>Spermatophyta</taxon>
        <taxon>Magnoliopsida</taxon>
        <taxon>eudicotyledons</taxon>
        <taxon>Gunneridae</taxon>
        <taxon>Pentapetalae</taxon>
        <taxon>rosids</taxon>
        <taxon>malvids</taxon>
        <taxon>Sapindales</taxon>
        <taxon>Sapindaceae</taxon>
        <taxon>Hippocastanoideae</taxon>
        <taxon>Acereae</taxon>
        <taxon>Dipteronia</taxon>
    </lineage>
</organism>
<dbReference type="PANTHER" id="PTHR13683">
    <property type="entry name" value="ASPARTYL PROTEASES"/>
    <property type="match status" value="1"/>
</dbReference>
<comment type="similarity">
    <text evidence="1">Belongs to the peptidase A1 family.</text>
</comment>
<dbReference type="GO" id="GO:0006508">
    <property type="term" value="P:proteolysis"/>
    <property type="evidence" value="ECO:0007669"/>
    <property type="project" value="InterPro"/>
</dbReference>
<protein>
    <recommendedName>
        <fullName evidence="2">Peptidase A1 domain-containing protein</fullName>
    </recommendedName>
</protein>
<dbReference type="InterPro" id="IPR021109">
    <property type="entry name" value="Peptidase_aspartic_dom_sf"/>
</dbReference>
<dbReference type="InterPro" id="IPR032861">
    <property type="entry name" value="TAXi_N"/>
</dbReference>
<dbReference type="Gene3D" id="2.40.70.10">
    <property type="entry name" value="Acid Proteases"/>
    <property type="match status" value="1"/>
</dbReference>
<dbReference type="Pfam" id="PF14543">
    <property type="entry name" value="TAXi_N"/>
    <property type="match status" value="1"/>
</dbReference>
<dbReference type="Proteomes" id="UP001281410">
    <property type="component" value="Unassembled WGS sequence"/>
</dbReference>
<proteinExistence type="inferred from homology"/>
<dbReference type="AlphaFoldDB" id="A0AAE0ARY6"/>
<dbReference type="PANTHER" id="PTHR13683:SF265">
    <property type="entry name" value="PROTEIN ASPARTIC PROTEASE IN GUARD CELL 2"/>
    <property type="match status" value="1"/>
</dbReference>
<dbReference type="GO" id="GO:0004190">
    <property type="term" value="F:aspartic-type endopeptidase activity"/>
    <property type="evidence" value="ECO:0007669"/>
    <property type="project" value="InterPro"/>
</dbReference>
<gene>
    <name evidence="3" type="ORF">Dsin_009502</name>
</gene>
<evidence type="ECO:0000313" key="4">
    <source>
        <dbReference type="Proteomes" id="UP001281410"/>
    </source>
</evidence>
<keyword evidence="4" id="KW-1185">Reference proteome</keyword>
<dbReference type="InterPro" id="IPR001461">
    <property type="entry name" value="Aspartic_peptidase_A1"/>
</dbReference>
<dbReference type="InterPro" id="IPR033121">
    <property type="entry name" value="PEPTIDASE_A1"/>
</dbReference>
<accession>A0AAE0ARY6</accession>
<dbReference type="SUPFAM" id="SSF50630">
    <property type="entry name" value="Acid proteases"/>
    <property type="match status" value="1"/>
</dbReference>
<reference evidence="3" key="1">
    <citation type="journal article" date="2023" name="Plant J.">
        <title>Genome sequences and population genomics provide insights into the demographic history, inbreeding, and mutation load of two 'living fossil' tree species of Dipteronia.</title>
        <authorList>
            <person name="Feng Y."/>
            <person name="Comes H.P."/>
            <person name="Chen J."/>
            <person name="Zhu S."/>
            <person name="Lu R."/>
            <person name="Zhang X."/>
            <person name="Li P."/>
            <person name="Qiu J."/>
            <person name="Olsen K.M."/>
            <person name="Qiu Y."/>
        </authorList>
    </citation>
    <scope>NUCLEOTIDE SEQUENCE</scope>
    <source>
        <strain evidence="3">NBL</strain>
    </source>
</reference>